<sequence length="93" mass="10526">MFDFLLIRDFLQNLVLTLASLGILVASIKLWTQRDISKNMVYARLHIVGIVDISCIVILFMFNQPLLALVYLILSPFSAHAIANANYNDEISK</sequence>
<gene>
    <name evidence="2" type="ORF">J3E07_000515</name>
</gene>
<proteinExistence type="predicted"/>
<keyword evidence="1" id="KW-0812">Transmembrane</keyword>
<feature type="transmembrane region" description="Helical" evidence="1">
    <location>
        <begin position="43"/>
        <end position="62"/>
    </location>
</feature>
<name>A0A8J7US01_METVO</name>
<evidence type="ECO:0000313" key="3">
    <source>
        <dbReference type="Proteomes" id="UP000740329"/>
    </source>
</evidence>
<feature type="transmembrane region" description="Helical" evidence="1">
    <location>
        <begin position="68"/>
        <end position="87"/>
    </location>
</feature>
<keyword evidence="1" id="KW-0472">Membrane</keyword>
<reference evidence="2" key="1">
    <citation type="submission" date="2021-03" db="EMBL/GenBank/DDBJ databases">
        <title>Genomic Encyclopedia of Type Strains, Phase IV (KMG-V): Genome sequencing to study the core and pangenomes of soil and plant-associated prokaryotes.</title>
        <authorList>
            <person name="Whitman W."/>
        </authorList>
    </citation>
    <scope>NUCLEOTIDE SEQUENCE</scope>
    <source>
        <strain evidence="2">C4</strain>
    </source>
</reference>
<dbReference type="OrthoDB" id="65729at2157"/>
<organism evidence="2 3">
    <name type="scientific">Methanococcus voltae</name>
    <dbReference type="NCBI Taxonomy" id="2188"/>
    <lineage>
        <taxon>Archaea</taxon>
        <taxon>Methanobacteriati</taxon>
        <taxon>Methanobacteriota</taxon>
        <taxon>Methanomada group</taxon>
        <taxon>Methanococci</taxon>
        <taxon>Methanococcales</taxon>
        <taxon>Methanococcaceae</taxon>
        <taxon>Methanococcus</taxon>
    </lineage>
</organism>
<dbReference type="AlphaFoldDB" id="A0A8J7US01"/>
<dbReference type="Proteomes" id="UP000740329">
    <property type="component" value="Unassembled WGS sequence"/>
</dbReference>
<comment type="caution">
    <text evidence="2">The sequence shown here is derived from an EMBL/GenBank/DDBJ whole genome shotgun (WGS) entry which is preliminary data.</text>
</comment>
<evidence type="ECO:0000313" key="2">
    <source>
        <dbReference type="EMBL" id="MBP2201117.1"/>
    </source>
</evidence>
<keyword evidence="1" id="KW-1133">Transmembrane helix</keyword>
<dbReference type="EMBL" id="JAGGMV010000001">
    <property type="protein sequence ID" value="MBP2201117.1"/>
    <property type="molecule type" value="Genomic_DNA"/>
</dbReference>
<feature type="transmembrane region" description="Helical" evidence="1">
    <location>
        <begin position="12"/>
        <end position="31"/>
    </location>
</feature>
<accession>A0A8J7US01</accession>
<evidence type="ECO:0000256" key="1">
    <source>
        <dbReference type="SAM" id="Phobius"/>
    </source>
</evidence>
<dbReference type="RefSeq" id="WP_209590580.1">
    <property type="nucleotide sequence ID" value="NZ_JAGGMU010000001.1"/>
</dbReference>
<dbReference type="NCBIfam" id="NF004926">
    <property type="entry name" value="PRK06286.1-1"/>
    <property type="match status" value="1"/>
</dbReference>
<protein>
    <submittedName>
        <fullName evidence="2">Energy-converting hydrogenase B subunit C</fullName>
    </submittedName>
</protein>